<gene>
    <name evidence="1" type="primary">Acey_s0015.g2730</name>
    <name evidence="1" type="ORF">Y032_0015g2730</name>
</gene>
<comment type="caution">
    <text evidence="1">The sequence shown here is derived from an EMBL/GenBank/DDBJ whole genome shotgun (WGS) entry which is preliminary data.</text>
</comment>
<evidence type="ECO:0000313" key="1">
    <source>
        <dbReference type="EMBL" id="EYC23581.1"/>
    </source>
</evidence>
<dbReference type="Proteomes" id="UP000024635">
    <property type="component" value="Unassembled WGS sequence"/>
</dbReference>
<reference evidence="2" key="1">
    <citation type="journal article" date="2015" name="Nat. Genet.">
        <title>The genome and transcriptome of the zoonotic hookworm Ancylostoma ceylanicum identify infection-specific gene families.</title>
        <authorList>
            <person name="Schwarz E.M."/>
            <person name="Hu Y."/>
            <person name="Antoshechkin I."/>
            <person name="Miller M.M."/>
            <person name="Sternberg P.W."/>
            <person name="Aroian R.V."/>
        </authorList>
    </citation>
    <scope>NUCLEOTIDE SEQUENCE</scope>
    <source>
        <strain evidence="2">HY135</strain>
    </source>
</reference>
<proteinExistence type="predicted"/>
<dbReference type="AlphaFoldDB" id="A0A016V8K0"/>
<dbReference type="OrthoDB" id="5818152at2759"/>
<evidence type="ECO:0000313" key="2">
    <source>
        <dbReference type="Proteomes" id="UP000024635"/>
    </source>
</evidence>
<protein>
    <submittedName>
        <fullName evidence="1">Uncharacterized protein</fullName>
    </submittedName>
</protein>
<organism evidence="1 2">
    <name type="scientific">Ancylostoma ceylanicum</name>
    <dbReference type="NCBI Taxonomy" id="53326"/>
    <lineage>
        <taxon>Eukaryota</taxon>
        <taxon>Metazoa</taxon>
        <taxon>Ecdysozoa</taxon>
        <taxon>Nematoda</taxon>
        <taxon>Chromadorea</taxon>
        <taxon>Rhabditida</taxon>
        <taxon>Rhabditina</taxon>
        <taxon>Rhabditomorpha</taxon>
        <taxon>Strongyloidea</taxon>
        <taxon>Ancylostomatidae</taxon>
        <taxon>Ancylostomatinae</taxon>
        <taxon>Ancylostoma</taxon>
    </lineage>
</organism>
<name>A0A016V8K0_9BILA</name>
<dbReference type="EMBL" id="JARK01001351">
    <property type="protein sequence ID" value="EYC23581.1"/>
    <property type="molecule type" value="Genomic_DNA"/>
</dbReference>
<sequence>MGFEHNAGDVAIKSSTSLTRAIRNRDDIRYCYSNPRYRHRRYILPDCYLPFLTATTTCKTASDCTSGACVYSLTRMQRVCCEPKEGAVQPECSSGKPAPLPILCDPNSNELDICPDDYECRESTTNFEKNDGEPNYLCCR</sequence>
<accession>A0A016V8K0</accession>
<keyword evidence="2" id="KW-1185">Reference proteome</keyword>